<feature type="transmembrane region" description="Helical" evidence="14">
    <location>
        <begin position="127"/>
        <end position="145"/>
    </location>
</feature>
<feature type="transmembrane region" description="Helical" evidence="14">
    <location>
        <begin position="241"/>
        <end position="261"/>
    </location>
</feature>
<evidence type="ECO:0000256" key="1">
    <source>
        <dbReference type="ARBA" id="ARBA00002313"/>
    </source>
</evidence>
<keyword evidence="5" id="KW-1003">Cell membrane</keyword>
<keyword evidence="10" id="KW-0406">Ion transport</keyword>
<protein>
    <recommendedName>
        <fullName evidence="12">High-affinity zinc uptake system membrane protein ZnuB</fullName>
    </recommendedName>
</protein>
<keyword evidence="4 13" id="KW-0813">Transport</keyword>
<keyword evidence="8" id="KW-0864">Zinc transport</keyword>
<dbReference type="PANTHER" id="PTHR30477:SF23">
    <property type="entry name" value="HIGH-AFFINITY ZINC UPTAKE SYSTEM MEMBRANE PROTEIN ZNUB"/>
    <property type="match status" value="1"/>
</dbReference>
<organism evidence="15 16">
    <name type="scientific">Sulfitobacter pacificus</name>
    <dbReference type="NCBI Taxonomy" id="1499314"/>
    <lineage>
        <taxon>Bacteria</taxon>
        <taxon>Pseudomonadati</taxon>
        <taxon>Pseudomonadota</taxon>
        <taxon>Alphaproteobacteria</taxon>
        <taxon>Rhodobacterales</taxon>
        <taxon>Roseobacteraceae</taxon>
        <taxon>Sulfitobacter</taxon>
    </lineage>
</organism>
<gene>
    <name evidence="15" type="primary">znuB</name>
    <name evidence="15" type="ORF">GCM10007927_10770</name>
</gene>
<dbReference type="InterPro" id="IPR037294">
    <property type="entry name" value="ABC_BtuC-like"/>
</dbReference>
<feature type="transmembrane region" description="Helical" evidence="14">
    <location>
        <begin position="41"/>
        <end position="72"/>
    </location>
</feature>
<feature type="transmembrane region" description="Helical" evidence="14">
    <location>
        <begin position="6"/>
        <end position="29"/>
    </location>
</feature>
<keyword evidence="11 14" id="KW-0472">Membrane</keyword>
<accession>A0ABQ5VGR7</accession>
<reference evidence="15" key="2">
    <citation type="submission" date="2023-01" db="EMBL/GenBank/DDBJ databases">
        <title>Draft genome sequence of Sulfitobacter pacificus strain NBRC 109915.</title>
        <authorList>
            <person name="Sun Q."/>
            <person name="Mori K."/>
        </authorList>
    </citation>
    <scope>NUCLEOTIDE SEQUENCE</scope>
    <source>
        <strain evidence="15">NBRC 109915</strain>
    </source>
</reference>
<sequence length="264" mass="27024">MMDDFVFRAALAGLGVALAAAPLGCFVVWRRMAYFGDATSHAALLGVALALAMDLPVISGVLVVALTMALVVSTLSDHNVSTDTLLGVLAHAGLALGLVAVSLVPGQRVDLSAYLFGDILAVTKGDVLLIWSGAILVALLLLWRWQALLTATLNPDLATASGGHPKREQLILTFALAVTVAVALKVVGALLIAAMLVIPAAAARPFARTPEMMALCAMALGAIAVAAGLIGSFHFDTPTGPSIVTAAAILFAISTSLSPLLRAR</sequence>
<dbReference type="Proteomes" id="UP001161388">
    <property type="component" value="Unassembled WGS sequence"/>
</dbReference>
<evidence type="ECO:0000256" key="14">
    <source>
        <dbReference type="SAM" id="Phobius"/>
    </source>
</evidence>
<evidence type="ECO:0000256" key="3">
    <source>
        <dbReference type="ARBA" id="ARBA00008034"/>
    </source>
</evidence>
<evidence type="ECO:0000256" key="10">
    <source>
        <dbReference type="ARBA" id="ARBA00023065"/>
    </source>
</evidence>
<evidence type="ECO:0000256" key="5">
    <source>
        <dbReference type="ARBA" id="ARBA00022475"/>
    </source>
</evidence>
<feature type="transmembrane region" description="Helical" evidence="14">
    <location>
        <begin position="84"/>
        <end position="106"/>
    </location>
</feature>
<comment type="similarity">
    <text evidence="3 13">Belongs to the ABC-3 integral membrane protein family.</text>
</comment>
<dbReference type="Pfam" id="PF00950">
    <property type="entry name" value="ABC-3"/>
    <property type="match status" value="1"/>
</dbReference>
<comment type="subcellular location">
    <subcellularLocation>
        <location evidence="2 13">Cell membrane</location>
        <topology evidence="2 13">Multi-pass membrane protein</topology>
    </subcellularLocation>
</comment>
<evidence type="ECO:0000256" key="8">
    <source>
        <dbReference type="ARBA" id="ARBA00022906"/>
    </source>
</evidence>
<dbReference type="InterPro" id="IPR001626">
    <property type="entry name" value="ABC_TroCD"/>
</dbReference>
<dbReference type="PANTHER" id="PTHR30477">
    <property type="entry name" value="ABC-TRANSPORTER METAL-BINDING PROTEIN"/>
    <property type="match status" value="1"/>
</dbReference>
<evidence type="ECO:0000256" key="12">
    <source>
        <dbReference type="ARBA" id="ARBA00040080"/>
    </source>
</evidence>
<dbReference type="Gene3D" id="1.10.3470.10">
    <property type="entry name" value="ABC transporter involved in vitamin B12 uptake, BtuC"/>
    <property type="match status" value="1"/>
</dbReference>
<dbReference type="SUPFAM" id="SSF81345">
    <property type="entry name" value="ABC transporter involved in vitamin B12 uptake, BtuC"/>
    <property type="match status" value="1"/>
</dbReference>
<proteinExistence type="inferred from homology"/>
<evidence type="ECO:0000256" key="6">
    <source>
        <dbReference type="ARBA" id="ARBA00022692"/>
    </source>
</evidence>
<dbReference type="RefSeq" id="WP_284371302.1">
    <property type="nucleotide sequence ID" value="NZ_BSNL01000001.1"/>
</dbReference>
<reference evidence="15" key="1">
    <citation type="journal article" date="2014" name="Int. J. Syst. Evol. Microbiol.">
        <title>Complete genome of a new Firmicutes species belonging to the dominant human colonic microbiota ('Ruminococcus bicirculans') reveals two chromosomes and a selective capacity to utilize plant glucans.</title>
        <authorList>
            <consortium name="NISC Comparative Sequencing Program"/>
            <person name="Wegmann U."/>
            <person name="Louis P."/>
            <person name="Goesmann A."/>
            <person name="Henrissat B."/>
            <person name="Duncan S.H."/>
            <person name="Flint H.J."/>
        </authorList>
    </citation>
    <scope>NUCLEOTIDE SEQUENCE</scope>
    <source>
        <strain evidence="15">NBRC 109915</strain>
    </source>
</reference>
<keyword evidence="6 13" id="KW-0812">Transmembrane</keyword>
<evidence type="ECO:0000313" key="16">
    <source>
        <dbReference type="Proteomes" id="UP001161388"/>
    </source>
</evidence>
<keyword evidence="9 14" id="KW-1133">Transmembrane helix</keyword>
<evidence type="ECO:0000256" key="7">
    <source>
        <dbReference type="ARBA" id="ARBA00022833"/>
    </source>
</evidence>
<feature type="transmembrane region" description="Helical" evidence="14">
    <location>
        <begin position="171"/>
        <end position="202"/>
    </location>
</feature>
<keyword evidence="16" id="KW-1185">Reference proteome</keyword>
<evidence type="ECO:0000256" key="9">
    <source>
        <dbReference type="ARBA" id="ARBA00022989"/>
    </source>
</evidence>
<evidence type="ECO:0000256" key="13">
    <source>
        <dbReference type="RuleBase" id="RU003943"/>
    </source>
</evidence>
<keyword evidence="7" id="KW-0862">Zinc</keyword>
<dbReference type="EMBL" id="BSNL01000001">
    <property type="protein sequence ID" value="GLQ26274.1"/>
    <property type="molecule type" value="Genomic_DNA"/>
</dbReference>
<comment type="function">
    <text evidence="1">Involved in the high-affinity zinc uptake transport system.</text>
</comment>
<comment type="caution">
    <text evidence="15">The sequence shown here is derived from an EMBL/GenBank/DDBJ whole genome shotgun (WGS) entry which is preliminary data.</text>
</comment>
<evidence type="ECO:0000256" key="4">
    <source>
        <dbReference type="ARBA" id="ARBA00022448"/>
    </source>
</evidence>
<evidence type="ECO:0000313" key="15">
    <source>
        <dbReference type="EMBL" id="GLQ26274.1"/>
    </source>
</evidence>
<evidence type="ECO:0000256" key="2">
    <source>
        <dbReference type="ARBA" id="ARBA00004651"/>
    </source>
</evidence>
<name>A0ABQ5VGR7_9RHOB</name>
<evidence type="ECO:0000256" key="11">
    <source>
        <dbReference type="ARBA" id="ARBA00023136"/>
    </source>
</evidence>
<feature type="transmembrane region" description="Helical" evidence="14">
    <location>
        <begin position="214"/>
        <end position="235"/>
    </location>
</feature>